<feature type="domain" description="BHLH" evidence="6">
    <location>
        <begin position="501"/>
        <end position="550"/>
    </location>
</feature>
<evidence type="ECO:0000256" key="2">
    <source>
        <dbReference type="ARBA" id="ARBA00023015"/>
    </source>
</evidence>
<dbReference type="InterPro" id="IPR044273">
    <property type="entry name" value="PIF3-like"/>
</dbReference>
<dbReference type="SMART" id="SM00353">
    <property type="entry name" value="HLH"/>
    <property type="match status" value="1"/>
</dbReference>
<keyword evidence="8" id="KW-1185">Reference proteome</keyword>
<feature type="compositionally biased region" description="Polar residues" evidence="5">
    <location>
        <begin position="275"/>
        <end position="291"/>
    </location>
</feature>
<gene>
    <name evidence="7" type="ORF">KC19_2G001500</name>
</gene>
<dbReference type="PANTHER" id="PTHR46807">
    <property type="entry name" value="TRANSCRIPTION FACTOR PIF3"/>
    <property type="match status" value="1"/>
</dbReference>
<evidence type="ECO:0000313" key="8">
    <source>
        <dbReference type="Proteomes" id="UP000822688"/>
    </source>
</evidence>
<reference evidence="7" key="1">
    <citation type="submission" date="2020-06" db="EMBL/GenBank/DDBJ databases">
        <title>WGS assembly of Ceratodon purpureus strain R40.</title>
        <authorList>
            <person name="Carey S.B."/>
            <person name="Jenkins J."/>
            <person name="Shu S."/>
            <person name="Lovell J.T."/>
            <person name="Sreedasyam A."/>
            <person name="Maumus F."/>
            <person name="Tiley G.P."/>
            <person name="Fernandez-Pozo N."/>
            <person name="Barry K."/>
            <person name="Chen C."/>
            <person name="Wang M."/>
            <person name="Lipzen A."/>
            <person name="Daum C."/>
            <person name="Saski C.A."/>
            <person name="Payton A.C."/>
            <person name="Mcbreen J.C."/>
            <person name="Conrad R.E."/>
            <person name="Kollar L.M."/>
            <person name="Olsson S."/>
            <person name="Huttunen S."/>
            <person name="Landis J.B."/>
            <person name="Wickett N.J."/>
            <person name="Johnson M.G."/>
            <person name="Rensing S.A."/>
            <person name="Grimwood J."/>
            <person name="Schmutz J."/>
            <person name="Mcdaniel S.F."/>
        </authorList>
    </citation>
    <scope>NUCLEOTIDE SEQUENCE</scope>
    <source>
        <strain evidence="7">R40</strain>
    </source>
</reference>
<dbReference type="InterPro" id="IPR011598">
    <property type="entry name" value="bHLH_dom"/>
</dbReference>
<comment type="subcellular location">
    <subcellularLocation>
        <location evidence="1">Nucleus</location>
    </subcellularLocation>
</comment>
<keyword evidence="2" id="KW-0805">Transcription regulation</keyword>
<evidence type="ECO:0000256" key="1">
    <source>
        <dbReference type="ARBA" id="ARBA00004123"/>
    </source>
</evidence>
<feature type="compositionally biased region" description="Acidic residues" evidence="5">
    <location>
        <begin position="470"/>
        <end position="483"/>
    </location>
</feature>
<dbReference type="CDD" id="cd11445">
    <property type="entry name" value="bHLH_AtPIF_like"/>
    <property type="match status" value="1"/>
</dbReference>
<feature type="compositionally biased region" description="Polar residues" evidence="5">
    <location>
        <begin position="403"/>
        <end position="415"/>
    </location>
</feature>
<evidence type="ECO:0000256" key="4">
    <source>
        <dbReference type="ARBA" id="ARBA00023242"/>
    </source>
</evidence>
<protein>
    <recommendedName>
        <fullName evidence="6">BHLH domain-containing protein</fullName>
    </recommendedName>
</protein>
<evidence type="ECO:0000256" key="5">
    <source>
        <dbReference type="SAM" id="MobiDB-lite"/>
    </source>
</evidence>
<feature type="compositionally biased region" description="Polar residues" evidence="5">
    <location>
        <begin position="312"/>
        <end position="321"/>
    </location>
</feature>
<dbReference type="GO" id="GO:0003700">
    <property type="term" value="F:DNA-binding transcription factor activity"/>
    <property type="evidence" value="ECO:0007669"/>
    <property type="project" value="InterPro"/>
</dbReference>
<comment type="caution">
    <text evidence="7">The sequence shown here is derived from an EMBL/GenBank/DDBJ whole genome shotgun (WGS) entry which is preliminary data.</text>
</comment>
<accession>A0A8T0IR65</accession>
<name>A0A8T0IR65_CERPU</name>
<dbReference type="SUPFAM" id="SSF47459">
    <property type="entry name" value="HLH, helix-loop-helix DNA-binding domain"/>
    <property type="match status" value="1"/>
</dbReference>
<evidence type="ECO:0000256" key="3">
    <source>
        <dbReference type="ARBA" id="ARBA00023163"/>
    </source>
</evidence>
<evidence type="ECO:0000313" key="7">
    <source>
        <dbReference type="EMBL" id="KAG0585291.1"/>
    </source>
</evidence>
<dbReference type="InterPro" id="IPR047265">
    <property type="entry name" value="PIF1-like_bHLH"/>
</dbReference>
<dbReference type="EMBL" id="CM026422">
    <property type="protein sequence ID" value="KAG0585291.1"/>
    <property type="molecule type" value="Genomic_DNA"/>
</dbReference>
<feature type="region of interest" description="Disordered" evidence="5">
    <location>
        <begin position="370"/>
        <end position="515"/>
    </location>
</feature>
<feature type="compositionally biased region" description="Low complexity" evidence="5">
    <location>
        <begin position="686"/>
        <end position="713"/>
    </location>
</feature>
<dbReference type="FunFam" id="4.10.280.10:FF:000004">
    <property type="entry name" value="Basic helix-loop-helix transcription factor"/>
    <property type="match status" value="1"/>
</dbReference>
<organism evidence="7 8">
    <name type="scientific">Ceratodon purpureus</name>
    <name type="common">Fire moss</name>
    <name type="synonym">Dicranum purpureum</name>
    <dbReference type="NCBI Taxonomy" id="3225"/>
    <lineage>
        <taxon>Eukaryota</taxon>
        <taxon>Viridiplantae</taxon>
        <taxon>Streptophyta</taxon>
        <taxon>Embryophyta</taxon>
        <taxon>Bryophyta</taxon>
        <taxon>Bryophytina</taxon>
        <taxon>Bryopsida</taxon>
        <taxon>Dicranidae</taxon>
        <taxon>Pseudoditrichales</taxon>
        <taxon>Ditrichaceae</taxon>
        <taxon>Ceratodon</taxon>
    </lineage>
</organism>
<feature type="compositionally biased region" description="Basic and acidic residues" evidence="5">
    <location>
        <begin position="501"/>
        <end position="515"/>
    </location>
</feature>
<proteinExistence type="predicted"/>
<feature type="compositionally biased region" description="Polar residues" evidence="5">
    <location>
        <begin position="220"/>
        <end position="249"/>
    </location>
</feature>
<dbReference type="Gene3D" id="4.10.280.10">
    <property type="entry name" value="Helix-loop-helix DNA-binding domain"/>
    <property type="match status" value="1"/>
</dbReference>
<feature type="region of interest" description="Disordered" evidence="5">
    <location>
        <begin position="220"/>
        <end position="291"/>
    </location>
</feature>
<keyword evidence="3" id="KW-0804">Transcription</keyword>
<feature type="compositionally biased region" description="Basic and acidic residues" evidence="5">
    <location>
        <begin position="388"/>
        <end position="400"/>
    </location>
</feature>
<keyword evidence="4" id="KW-0539">Nucleus</keyword>
<dbReference type="PROSITE" id="PS50888">
    <property type="entry name" value="BHLH"/>
    <property type="match status" value="1"/>
</dbReference>
<dbReference type="PANTHER" id="PTHR46807:SF1">
    <property type="entry name" value="TRANSCRIPTION FACTOR PIF3"/>
    <property type="match status" value="1"/>
</dbReference>
<dbReference type="OrthoDB" id="690068at2759"/>
<dbReference type="GO" id="GO:0046983">
    <property type="term" value="F:protein dimerization activity"/>
    <property type="evidence" value="ECO:0007669"/>
    <property type="project" value="InterPro"/>
</dbReference>
<evidence type="ECO:0000259" key="6">
    <source>
        <dbReference type="PROSITE" id="PS50888"/>
    </source>
</evidence>
<dbReference type="Pfam" id="PF00010">
    <property type="entry name" value="HLH"/>
    <property type="match status" value="1"/>
</dbReference>
<feature type="region of interest" description="Disordered" evidence="5">
    <location>
        <begin position="312"/>
        <end position="332"/>
    </location>
</feature>
<dbReference type="InterPro" id="IPR036638">
    <property type="entry name" value="HLH_DNA-bd_sf"/>
</dbReference>
<dbReference type="Proteomes" id="UP000822688">
    <property type="component" value="Chromosome 2"/>
</dbReference>
<feature type="region of interest" description="Disordered" evidence="5">
    <location>
        <begin position="686"/>
        <end position="723"/>
    </location>
</feature>
<sequence length="723" mass="78371">MSLCVPEWDGSGGMLGSVVTSNGFHGSVNGRVEFVSSRKSHYSEVPDQDTLEAGWNDNEHIDMQGQSSKCSKSQWQYASAWSGGHGIEDGVTPPKPIIPKSDASLEAVVNETATEAHLAHSIDDEMVSWLQYPLDATLERNYCSEFFGKLPASNTQLLKESFGHGATRAVRSSYPVAPGNDNVSNRAAIADAAMMMGAGRAAGLLPQTGVEAFSKVRTLQSQQPSTHTRWPQPHTSQSNGSNMCATSNLAPKAPTSAPLSNPMLPPKIQPIAPLLNSQSPPGNRPGSMNFSHFSRPAAMIKANLHSLAAGSLQVNHSSSPNAARPKQQPNRIGRPIAEASTSTSSCIAESTTGCHQEVNVQLEVIEREQSNGIDNSRWHAAPSVSPTKDGDRVASGDEFKSTPADQETCRQSGVTSDAVLASSEKGVSHVTQQPDVQEPTITSSSGGYGTSAERPKEAATSTKRKSSEREDAECQSEDGEGESVDTKKPVTGRGSTTKRSRAAEVHNQSERRRRDRINEKMRALQELIPNSNKTDKASMLDEAIEYLKMLQLQLQMMSIRTGMTLPPMVVPSGLQQHMQMPQMAGMPSMGMGMGMLPMGLGMGMMDMGVSGPGRPVMPMPSHAGPSLNGNMASSSTVLDMHDLRYQTSNGVPMDSYNAYLGRQHQPMQMNQPLNMDKYNAYMLQHHQLQQHQQHQQQQLSQHQQHQQHQIHQQAPNMNGDPPH</sequence>
<dbReference type="GO" id="GO:0005634">
    <property type="term" value="C:nucleus"/>
    <property type="evidence" value="ECO:0007669"/>
    <property type="project" value="UniProtKB-SubCell"/>
</dbReference>
<dbReference type="AlphaFoldDB" id="A0A8T0IR65"/>